<accession>A0A2Z5G946</accession>
<dbReference type="PANTHER" id="PTHR38643">
    <property type="entry name" value="PURINE NUCLEOSIDE PERMEASE C285.05-RELATED"/>
    <property type="match status" value="1"/>
</dbReference>
<dbReference type="PANTHER" id="PTHR38643:SF1">
    <property type="entry name" value="PURINE NUCLEOSIDE PERMEASE C285.05-RELATED"/>
    <property type="match status" value="1"/>
</dbReference>
<sequence length="341" mass="37037">MRMYQWIVTSIIVLLSSNSFAEPKSKITVKVMIVSMFGPEGEVWRSHRVLDRLTVVPGLLPADSAVHCGRDGVCQVTTGMGYANAAASISALIYSRQFDLQKTYWLIAGVAGINPARGTLGTAAWAHYLVDFGLQWELDKRDAPAAWPSGYLGINTMSPAEKPQLIYGTEVFKLNDELVNRAFSLSESVKLTDSPSAQKARAVYGYAPANAAPAVVQCDTLSSDTWFSGTHLTERADVWASELTDHHAVACTSQQEDNATFAVLMRAAGEHLVDTNRVAVLRTGSDFDRAPPGGSDASTLLNYQSAGGFEPAVMNLYLAGNTLVQEIARHWSAWRRGVPPR</sequence>
<reference evidence="2 3" key="1">
    <citation type="journal article" date="2018" name="Front. Microbiol.">
        <title>Hydrolytic Capabilities as a Key to Environmental Success: Chitinolytic and Cellulolytic Acidobacteria From Acidic Sub-arctic Soils and Boreal Peatlands.</title>
        <authorList>
            <person name="Belova S.E."/>
            <person name="Ravin N.V."/>
            <person name="Pankratov T.A."/>
            <person name="Rakitin A.L."/>
            <person name="Ivanova A.A."/>
            <person name="Beletsky A.V."/>
            <person name="Mardanov A.V."/>
            <person name="Sinninghe Damste J.S."/>
            <person name="Dedysh S.N."/>
        </authorList>
    </citation>
    <scope>NUCLEOTIDE SEQUENCE [LARGE SCALE GENOMIC DNA]</scope>
    <source>
        <strain evidence="2 3">SBC82</strain>
    </source>
</reference>
<dbReference type="PIRSF" id="PIRSF013171">
    <property type="entry name" value="Pur_nuclsid_perm"/>
    <property type="match status" value="1"/>
</dbReference>
<dbReference type="Proteomes" id="UP000253606">
    <property type="component" value="Chromosome"/>
</dbReference>
<dbReference type="InterPro" id="IPR009486">
    <property type="entry name" value="Pur_nuclsid_perm"/>
</dbReference>
<organism evidence="2 3">
    <name type="scientific">Acidisarcina polymorpha</name>
    <dbReference type="NCBI Taxonomy" id="2211140"/>
    <lineage>
        <taxon>Bacteria</taxon>
        <taxon>Pseudomonadati</taxon>
        <taxon>Acidobacteriota</taxon>
        <taxon>Terriglobia</taxon>
        <taxon>Terriglobales</taxon>
        <taxon>Acidobacteriaceae</taxon>
        <taxon>Acidisarcina</taxon>
    </lineage>
</organism>
<evidence type="ECO:0000313" key="3">
    <source>
        <dbReference type="Proteomes" id="UP000253606"/>
    </source>
</evidence>
<protein>
    <submittedName>
        <fullName evidence="2">Purine nucleoside permease</fullName>
    </submittedName>
</protein>
<dbReference type="GO" id="GO:0009116">
    <property type="term" value="P:nucleoside metabolic process"/>
    <property type="evidence" value="ECO:0007669"/>
    <property type="project" value="InterPro"/>
</dbReference>
<keyword evidence="1" id="KW-0732">Signal</keyword>
<gene>
    <name evidence="2" type="ORF">ACPOL_6431</name>
</gene>
<evidence type="ECO:0000313" key="2">
    <source>
        <dbReference type="EMBL" id="AXC15661.1"/>
    </source>
</evidence>
<dbReference type="GO" id="GO:0003824">
    <property type="term" value="F:catalytic activity"/>
    <property type="evidence" value="ECO:0007669"/>
    <property type="project" value="InterPro"/>
</dbReference>
<dbReference type="Pfam" id="PF06516">
    <property type="entry name" value="NUP"/>
    <property type="match status" value="1"/>
</dbReference>
<name>A0A2Z5G946_9BACT</name>
<evidence type="ECO:0000256" key="1">
    <source>
        <dbReference type="SAM" id="SignalP"/>
    </source>
</evidence>
<keyword evidence="3" id="KW-1185">Reference proteome</keyword>
<dbReference type="EMBL" id="CP030840">
    <property type="protein sequence ID" value="AXC15661.1"/>
    <property type="molecule type" value="Genomic_DNA"/>
</dbReference>
<proteinExistence type="predicted"/>
<dbReference type="GO" id="GO:0055085">
    <property type="term" value="P:transmembrane transport"/>
    <property type="evidence" value="ECO:0007669"/>
    <property type="project" value="InterPro"/>
</dbReference>
<feature type="signal peptide" evidence="1">
    <location>
        <begin position="1"/>
        <end position="21"/>
    </location>
</feature>
<dbReference type="InterPro" id="IPR035994">
    <property type="entry name" value="Nucleoside_phosphorylase_sf"/>
</dbReference>
<dbReference type="Gene3D" id="3.40.50.1580">
    <property type="entry name" value="Nucleoside phosphorylase domain"/>
    <property type="match status" value="1"/>
</dbReference>
<dbReference type="AlphaFoldDB" id="A0A2Z5G946"/>
<feature type="chain" id="PRO_5016322620" evidence="1">
    <location>
        <begin position="22"/>
        <end position="341"/>
    </location>
</feature>
<dbReference type="KEGG" id="abas:ACPOL_6431"/>